<dbReference type="SMART" id="SM00530">
    <property type="entry name" value="HTH_XRE"/>
    <property type="match status" value="1"/>
</dbReference>
<dbReference type="InterPro" id="IPR001387">
    <property type="entry name" value="Cro/C1-type_HTH"/>
</dbReference>
<dbReference type="AlphaFoldDB" id="A0AAW8DCW3"/>
<sequence>MTTNYAVAPEEYLKEWIENEGLSQQRVAELLGCSLKQVSDLVNGRAPVTKSTAARLARIVGIPADSWLRYEAAYRADLARLAGHENLAANVDEIDADRVRSQTLSS</sequence>
<dbReference type="InterPro" id="IPR010982">
    <property type="entry name" value="Lambda_DNA-bd_dom_sf"/>
</dbReference>
<comment type="caution">
    <text evidence="2">The sequence shown here is derived from an EMBL/GenBank/DDBJ whole genome shotgun (WGS) entry which is preliminary data.</text>
</comment>
<dbReference type="EMBL" id="JAUSRG010000001">
    <property type="protein sequence ID" value="MDP9903130.1"/>
    <property type="molecule type" value="Genomic_DNA"/>
</dbReference>
<organism evidence="2 5">
    <name type="scientific">Arthrobacter bambusae</name>
    <dbReference type="NCBI Taxonomy" id="1338426"/>
    <lineage>
        <taxon>Bacteria</taxon>
        <taxon>Bacillati</taxon>
        <taxon>Actinomycetota</taxon>
        <taxon>Actinomycetes</taxon>
        <taxon>Micrococcales</taxon>
        <taxon>Micrococcaceae</taxon>
        <taxon>Arthrobacter</taxon>
    </lineage>
</organism>
<name>A0AAW8DCW3_9MICC</name>
<dbReference type="SUPFAM" id="SSF47413">
    <property type="entry name" value="lambda repressor-like DNA-binding domains"/>
    <property type="match status" value="1"/>
</dbReference>
<accession>A0AAW8DCW3</accession>
<dbReference type="Proteomes" id="UP001230951">
    <property type="component" value="Unassembled WGS sequence"/>
</dbReference>
<evidence type="ECO:0000313" key="3">
    <source>
        <dbReference type="EMBL" id="MDQ0180217.1"/>
    </source>
</evidence>
<keyword evidence="4" id="KW-1185">Reference proteome</keyword>
<dbReference type="CDD" id="cd00093">
    <property type="entry name" value="HTH_XRE"/>
    <property type="match status" value="1"/>
</dbReference>
<dbReference type="Proteomes" id="UP001242995">
    <property type="component" value="Unassembled WGS sequence"/>
</dbReference>
<evidence type="ECO:0000313" key="2">
    <source>
        <dbReference type="EMBL" id="MDP9903130.1"/>
    </source>
</evidence>
<dbReference type="GO" id="GO:0003677">
    <property type="term" value="F:DNA binding"/>
    <property type="evidence" value="ECO:0007669"/>
    <property type="project" value="InterPro"/>
</dbReference>
<evidence type="ECO:0000313" key="5">
    <source>
        <dbReference type="Proteomes" id="UP001242995"/>
    </source>
</evidence>
<dbReference type="Pfam" id="PF13560">
    <property type="entry name" value="HTH_31"/>
    <property type="match status" value="1"/>
</dbReference>
<evidence type="ECO:0000313" key="4">
    <source>
        <dbReference type="Proteomes" id="UP001230951"/>
    </source>
</evidence>
<reference evidence="2 4" key="1">
    <citation type="submission" date="2023-07" db="EMBL/GenBank/DDBJ databases">
        <title>Sorghum-associated microbial communities from plants grown in Nebraska, USA.</title>
        <authorList>
            <person name="Schachtman D."/>
        </authorList>
    </citation>
    <scope>NUCLEOTIDE SEQUENCE</scope>
    <source>
        <strain evidence="2">DS1006</strain>
        <strain evidence="3 4">DS1016</strain>
    </source>
</reference>
<gene>
    <name evidence="2" type="ORF">J2S90_000070</name>
    <name evidence="3" type="ORF">J2S93_001633</name>
</gene>
<proteinExistence type="predicted"/>
<dbReference type="PROSITE" id="PS50943">
    <property type="entry name" value="HTH_CROC1"/>
    <property type="match status" value="1"/>
</dbReference>
<dbReference type="EMBL" id="JAUSTF010000002">
    <property type="protein sequence ID" value="MDQ0180217.1"/>
    <property type="molecule type" value="Genomic_DNA"/>
</dbReference>
<dbReference type="Gene3D" id="1.10.260.40">
    <property type="entry name" value="lambda repressor-like DNA-binding domains"/>
    <property type="match status" value="1"/>
</dbReference>
<dbReference type="RefSeq" id="WP_306958741.1">
    <property type="nucleotide sequence ID" value="NZ_JAUSRG010000001.1"/>
</dbReference>
<feature type="domain" description="HTH cro/C1-type" evidence="1">
    <location>
        <begin position="13"/>
        <end position="67"/>
    </location>
</feature>
<protein>
    <submittedName>
        <fullName evidence="2">Addiction module HigA family antidote</fullName>
    </submittedName>
</protein>
<evidence type="ECO:0000259" key="1">
    <source>
        <dbReference type="PROSITE" id="PS50943"/>
    </source>
</evidence>